<dbReference type="NCBIfam" id="TIGR00724">
    <property type="entry name" value="urea_amlyse_rel"/>
    <property type="match status" value="1"/>
</dbReference>
<evidence type="ECO:0000256" key="1">
    <source>
        <dbReference type="ARBA" id="ARBA00022741"/>
    </source>
</evidence>
<dbReference type="InterPro" id="IPR003778">
    <property type="entry name" value="CT_A_B"/>
</dbReference>
<dbReference type="GO" id="GO:0005524">
    <property type="term" value="F:ATP binding"/>
    <property type="evidence" value="ECO:0007669"/>
    <property type="project" value="UniProtKB-KW"/>
</dbReference>
<dbReference type="Pfam" id="PF02626">
    <property type="entry name" value="CT_A_B"/>
    <property type="match status" value="1"/>
</dbReference>
<accession>A0A1Q2M3L6</accession>
<evidence type="ECO:0000313" key="6">
    <source>
        <dbReference type="Proteomes" id="UP000188219"/>
    </source>
</evidence>
<keyword evidence="6" id="KW-1185">Reference proteome</keyword>
<evidence type="ECO:0000256" key="2">
    <source>
        <dbReference type="ARBA" id="ARBA00022801"/>
    </source>
</evidence>
<dbReference type="InterPro" id="IPR052708">
    <property type="entry name" value="PxpC"/>
</dbReference>
<keyword evidence="3" id="KW-0067">ATP-binding</keyword>
<reference evidence="5" key="1">
    <citation type="submission" date="2017-02" db="EMBL/GenBank/DDBJ databases">
        <title>Genome of Microbulbifer agarilyticus GP101.</title>
        <authorList>
            <person name="Jung J."/>
            <person name="Bae S.S."/>
            <person name="Baek K."/>
        </authorList>
    </citation>
    <scope>NUCLEOTIDE SEQUENCE [LARGE SCALE GENOMIC DNA]</scope>
    <source>
        <strain evidence="5">GP101</strain>
    </source>
</reference>
<dbReference type="PANTHER" id="PTHR43309:SF4">
    <property type="entry name" value="CARBOXYLTRANSFERASE DOMAIN-CONTAINING PROTEIN"/>
    <property type="match status" value="1"/>
</dbReference>
<gene>
    <name evidence="5" type="ORF">Mag101_06105</name>
</gene>
<evidence type="ECO:0000313" key="5">
    <source>
        <dbReference type="EMBL" id="AQQ67256.1"/>
    </source>
</evidence>
<dbReference type="GO" id="GO:0016787">
    <property type="term" value="F:hydrolase activity"/>
    <property type="evidence" value="ECO:0007669"/>
    <property type="project" value="UniProtKB-KW"/>
</dbReference>
<dbReference type="KEGG" id="maga:Mag101_06105"/>
<dbReference type="STRING" id="260552.Mag101_06105"/>
<dbReference type="RefSeq" id="WP_077402205.1">
    <property type="nucleotide sequence ID" value="NZ_CP019650.1"/>
</dbReference>
<dbReference type="Gene3D" id="2.40.100.10">
    <property type="entry name" value="Cyclophilin-like"/>
    <property type="match status" value="1"/>
</dbReference>
<organism evidence="5 6">
    <name type="scientific">Microbulbifer agarilyticus</name>
    <dbReference type="NCBI Taxonomy" id="260552"/>
    <lineage>
        <taxon>Bacteria</taxon>
        <taxon>Pseudomonadati</taxon>
        <taxon>Pseudomonadota</taxon>
        <taxon>Gammaproteobacteria</taxon>
        <taxon>Cellvibrionales</taxon>
        <taxon>Microbulbiferaceae</taxon>
        <taxon>Microbulbifer</taxon>
    </lineage>
</organism>
<proteinExistence type="predicted"/>
<name>A0A1Q2M3L6_9GAMM</name>
<dbReference type="SUPFAM" id="SSF50891">
    <property type="entry name" value="Cyclophilin-like"/>
    <property type="match status" value="1"/>
</dbReference>
<dbReference type="Proteomes" id="UP000188219">
    <property type="component" value="Chromosome"/>
</dbReference>
<dbReference type="PANTHER" id="PTHR43309">
    <property type="entry name" value="5-OXOPROLINASE SUBUNIT C"/>
    <property type="match status" value="1"/>
</dbReference>
<protein>
    <recommendedName>
        <fullName evidence="4">Carboxyltransferase domain-containing protein</fullName>
    </recommendedName>
</protein>
<evidence type="ECO:0000259" key="4">
    <source>
        <dbReference type="SMART" id="SM00797"/>
    </source>
</evidence>
<dbReference type="SMART" id="SM00797">
    <property type="entry name" value="AHS2"/>
    <property type="match status" value="1"/>
</dbReference>
<dbReference type="EMBL" id="CP019650">
    <property type="protein sequence ID" value="AQQ67256.1"/>
    <property type="molecule type" value="Genomic_DNA"/>
</dbReference>
<dbReference type="AlphaFoldDB" id="A0A1Q2M3L6"/>
<dbReference type="OrthoDB" id="9768696at2"/>
<feature type="domain" description="Carboxyltransferase" evidence="4">
    <location>
        <begin position="39"/>
        <end position="323"/>
    </location>
</feature>
<sequence>MNSVDLFSSGAPVHGHQATILNPGALALIQDRGRVGSQHLGIGTSGVADSHAAGWANRLLGNASDAAVIELCFGNFRMQFQSESRFAIAGADLGWRLNGVPLKNWCSYRADVSAILEAGIANDGLRGYLAFSGGIGSPLVCGSRSTSQGDGLGGLRGDGKPLAKGDCLTFRGLAVSETVKTTTRSVPDQFQRTYGSAVTLRVVPSNQFDAFSVSCVHRLFSRRYTVAADSDRMGVRLTGDALPEPPGNLVSEAVSPGAIQVPANGQPIVLMHDCQTIGGYPKLGHVYRTDLDRLAQARPGTEVQFVLGNRAESQHEWLLQSQFFSNVTQAQG</sequence>
<dbReference type="InterPro" id="IPR029000">
    <property type="entry name" value="Cyclophilin-like_dom_sf"/>
</dbReference>
<keyword evidence="2" id="KW-0378">Hydrolase</keyword>
<keyword evidence="1" id="KW-0547">Nucleotide-binding</keyword>
<evidence type="ECO:0000256" key="3">
    <source>
        <dbReference type="ARBA" id="ARBA00022840"/>
    </source>
</evidence>